<dbReference type="EMBL" id="JAUIQD010000003">
    <property type="protein sequence ID" value="KAK3356688.1"/>
    <property type="molecule type" value="Genomic_DNA"/>
</dbReference>
<name>A0AAJ0HL03_9PEZI</name>
<keyword evidence="2" id="KW-1185">Reference proteome</keyword>
<comment type="caution">
    <text evidence="1">The sequence shown here is derived from an EMBL/GenBank/DDBJ whole genome shotgun (WGS) entry which is preliminary data.</text>
</comment>
<sequence>MTFEAVAYVDINPGEELTISYLPLNLLSEDRKSSINKWHFNCTCPVCSSDAEMEQSDVNKLRIQGILDELRLKDNRTHEGVGTLVKELMSILDTERLQAQTGNFASILAGIYFQMEDLANARGYAKQAVDNHMYYIGHDSDKAKDALQMLEFLQSIEY</sequence>
<dbReference type="Proteomes" id="UP001275084">
    <property type="component" value="Unassembled WGS sequence"/>
</dbReference>
<reference evidence="1" key="2">
    <citation type="submission" date="2023-06" db="EMBL/GenBank/DDBJ databases">
        <authorList>
            <consortium name="Lawrence Berkeley National Laboratory"/>
            <person name="Haridas S."/>
            <person name="Hensen N."/>
            <person name="Bonometti L."/>
            <person name="Westerberg I."/>
            <person name="Brannstrom I.O."/>
            <person name="Guillou S."/>
            <person name="Cros-Aarteil S."/>
            <person name="Calhoun S."/>
            <person name="Kuo A."/>
            <person name="Mondo S."/>
            <person name="Pangilinan J."/>
            <person name="Riley R."/>
            <person name="Labutti K."/>
            <person name="Andreopoulos B."/>
            <person name="Lipzen A."/>
            <person name="Chen C."/>
            <person name="Yanf M."/>
            <person name="Daum C."/>
            <person name="Ng V."/>
            <person name="Clum A."/>
            <person name="Steindorff A."/>
            <person name="Ohm R."/>
            <person name="Martin F."/>
            <person name="Silar P."/>
            <person name="Natvig D."/>
            <person name="Lalanne C."/>
            <person name="Gautier V."/>
            <person name="Ament-Velasquez S.L."/>
            <person name="Kruys A."/>
            <person name="Hutchinson M.I."/>
            <person name="Powell A.J."/>
            <person name="Barry K."/>
            <person name="Miller A.N."/>
            <person name="Grigoriev I.V."/>
            <person name="Debuchy R."/>
            <person name="Gladieux P."/>
            <person name="Thoren M.H."/>
            <person name="Johannesson H."/>
        </authorList>
    </citation>
    <scope>NUCLEOTIDE SEQUENCE</scope>
    <source>
        <strain evidence="1">CBS 955.72</strain>
    </source>
</reference>
<evidence type="ECO:0000313" key="2">
    <source>
        <dbReference type="Proteomes" id="UP001275084"/>
    </source>
</evidence>
<gene>
    <name evidence="1" type="ORF">B0T25DRAFT_537183</name>
</gene>
<dbReference type="PANTHER" id="PTHR47332:SF6">
    <property type="entry name" value="SET DOMAIN-CONTAINING PROTEIN"/>
    <property type="match status" value="1"/>
</dbReference>
<dbReference type="SUPFAM" id="SSF82199">
    <property type="entry name" value="SET domain"/>
    <property type="match status" value="1"/>
</dbReference>
<feature type="non-terminal residue" evidence="1">
    <location>
        <position position="158"/>
    </location>
</feature>
<proteinExistence type="predicted"/>
<evidence type="ECO:0008006" key="3">
    <source>
        <dbReference type="Google" id="ProtNLM"/>
    </source>
</evidence>
<dbReference type="AlphaFoldDB" id="A0AAJ0HL03"/>
<organism evidence="1 2">
    <name type="scientific">Lasiosphaeria hispida</name>
    <dbReference type="NCBI Taxonomy" id="260671"/>
    <lineage>
        <taxon>Eukaryota</taxon>
        <taxon>Fungi</taxon>
        <taxon>Dikarya</taxon>
        <taxon>Ascomycota</taxon>
        <taxon>Pezizomycotina</taxon>
        <taxon>Sordariomycetes</taxon>
        <taxon>Sordariomycetidae</taxon>
        <taxon>Sordariales</taxon>
        <taxon>Lasiosphaeriaceae</taxon>
        <taxon>Lasiosphaeria</taxon>
    </lineage>
</organism>
<reference evidence="1" key="1">
    <citation type="journal article" date="2023" name="Mol. Phylogenet. Evol.">
        <title>Genome-scale phylogeny and comparative genomics of the fungal order Sordariales.</title>
        <authorList>
            <person name="Hensen N."/>
            <person name="Bonometti L."/>
            <person name="Westerberg I."/>
            <person name="Brannstrom I.O."/>
            <person name="Guillou S."/>
            <person name="Cros-Aarteil S."/>
            <person name="Calhoun S."/>
            <person name="Haridas S."/>
            <person name="Kuo A."/>
            <person name="Mondo S."/>
            <person name="Pangilinan J."/>
            <person name="Riley R."/>
            <person name="LaButti K."/>
            <person name="Andreopoulos B."/>
            <person name="Lipzen A."/>
            <person name="Chen C."/>
            <person name="Yan M."/>
            <person name="Daum C."/>
            <person name="Ng V."/>
            <person name="Clum A."/>
            <person name="Steindorff A."/>
            <person name="Ohm R.A."/>
            <person name="Martin F."/>
            <person name="Silar P."/>
            <person name="Natvig D.O."/>
            <person name="Lalanne C."/>
            <person name="Gautier V."/>
            <person name="Ament-Velasquez S.L."/>
            <person name="Kruys A."/>
            <person name="Hutchinson M.I."/>
            <person name="Powell A.J."/>
            <person name="Barry K."/>
            <person name="Miller A.N."/>
            <person name="Grigoriev I.V."/>
            <person name="Debuchy R."/>
            <person name="Gladieux P."/>
            <person name="Hiltunen Thoren M."/>
            <person name="Johannesson H."/>
        </authorList>
    </citation>
    <scope>NUCLEOTIDE SEQUENCE</scope>
    <source>
        <strain evidence="1">CBS 955.72</strain>
    </source>
</reference>
<protein>
    <recommendedName>
        <fullName evidence="3">SET domain-containing protein</fullName>
    </recommendedName>
</protein>
<dbReference type="Gene3D" id="2.170.270.10">
    <property type="entry name" value="SET domain"/>
    <property type="match status" value="1"/>
</dbReference>
<dbReference type="InterPro" id="IPR053185">
    <property type="entry name" value="SET_domain_protein"/>
</dbReference>
<dbReference type="PANTHER" id="PTHR47332">
    <property type="entry name" value="SET DOMAIN-CONTAINING PROTEIN 5"/>
    <property type="match status" value="1"/>
</dbReference>
<dbReference type="InterPro" id="IPR046341">
    <property type="entry name" value="SET_dom_sf"/>
</dbReference>
<accession>A0AAJ0HL03</accession>
<evidence type="ECO:0000313" key="1">
    <source>
        <dbReference type="EMBL" id="KAK3356688.1"/>
    </source>
</evidence>